<dbReference type="AlphaFoldDB" id="A0A1M7Z0R6"/>
<keyword evidence="2" id="KW-0229">DNA integration</keyword>
<dbReference type="Pfam" id="PF13356">
    <property type="entry name" value="Arm-DNA-bind_3"/>
    <property type="match status" value="1"/>
</dbReference>
<dbReference type="GO" id="GO:0006310">
    <property type="term" value="P:DNA recombination"/>
    <property type="evidence" value="ECO:0007669"/>
    <property type="project" value="UniProtKB-KW"/>
</dbReference>
<sequence>MSKNARVLHKFTRTFIMNLSKQEPDGEQKIYKDTAHDANGLMLRVSPKGKLTYVVHGRIKAEGKSAQFFNIGNAEQMLLEVARKQAEKFKSWMAEGLHPIEAQNRQERTFTLQEFLESYLDTRGIKSSANPKGLQQDTVDEYRKQFARLNKKFQTRNALKITREDVKKEHNDVARRHTDFMSDKTFQLVGALYRHAIKMYRDDVGDEQIVKSNPVDVLTVTGGWKVNDGQSRRITDCIDTEHMPSVYQAIEDLKDYKDGIKYIHKQTPSVVVAAHFFRFMLFTGWRPEEVSKMTWSQVADDFRDVTWDDSEAAAGLKGAEEQYRAPLNSEATKTLQRLREYQFDSKWVFPNKTLSNHFKQNPTMYVQLLTELADTGKRYTAGIFRKTFQTYAEHINVNPVTIKRLVFHTQKHYNVQGGYIFANRENLRRQSQRVCDFILMHADQTNLAQSQQVQVDVSYIEAARAVVSDESSKYELVSEVLEHWLKLGMTFDQVQNKRE</sequence>
<evidence type="ECO:0000256" key="2">
    <source>
        <dbReference type="ARBA" id="ARBA00022908"/>
    </source>
</evidence>
<dbReference type="RefSeq" id="WP_143169427.1">
    <property type="nucleotide sequence ID" value="NZ_AP024897.1"/>
</dbReference>
<dbReference type="InterPro" id="IPR010998">
    <property type="entry name" value="Integrase_recombinase_N"/>
</dbReference>
<dbReference type="EMBL" id="FRFG01000066">
    <property type="protein sequence ID" value="SHO58528.1"/>
    <property type="molecule type" value="Genomic_DNA"/>
</dbReference>
<proteinExistence type="inferred from homology"/>
<dbReference type="Gene3D" id="3.30.160.390">
    <property type="entry name" value="Integrase, DNA-binding domain"/>
    <property type="match status" value="1"/>
</dbReference>
<gene>
    <name evidence="7" type="ORF">VQ7734_04300</name>
</gene>
<dbReference type="OrthoDB" id="8553810at2"/>
<evidence type="ECO:0000259" key="6">
    <source>
        <dbReference type="Pfam" id="PF13356"/>
    </source>
</evidence>
<dbReference type="GO" id="GO:0015074">
    <property type="term" value="P:DNA integration"/>
    <property type="evidence" value="ECO:0007669"/>
    <property type="project" value="UniProtKB-KW"/>
</dbReference>
<evidence type="ECO:0000259" key="5">
    <source>
        <dbReference type="Pfam" id="PF00589"/>
    </source>
</evidence>
<dbReference type="InterPro" id="IPR002104">
    <property type="entry name" value="Integrase_catalytic"/>
</dbReference>
<protein>
    <submittedName>
        <fullName evidence="7">Phage integrase family protein</fullName>
    </submittedName>
</protein>
<feature type="domain" description="Tyr recombinase" evidence="5">
    <location>
        <begin position="265"/>
        <end position="408"/>
    </location>
</feature>
<evidence type="ECO:0000313" key="8">
    <source>
        <dbReference type="Proteomes" id="UP000184600"/>
    </source>
</evidence>
<evidence type="ECO:0000256" key="3">
    <source>
        <dbReference type="ARBA" id="ARBA00023125"/>
    </source>
</evidence>
<keyword evidence="3" id="KW-0238">DNA-binding</keyword>
<dbReference type="Pfam" id="PF00589">
    <property type="entry name" value="Phage_integrase"/>
    <property type="match status" value="1"/>
</dbReference>
<dbReference type="InterPro" id="IPR025166">
    <property type="entry name" value="Integrase_DNA_bind_dom"/>
</dbReference>
<dbReference type="Gene3D" id="1.10.150.130">
    <property type="match status" value="1"/>
</dbReference>
<evidence type="ECO:0000313" key="7">
    <source>
        <dbReference type="EMBL" id="SHO58528.1"/>
    </source>
</evidence>
<name>A0A1M7Z0R6_9VIBR</name>
<dbReference type="Proteomes" id="UP000184600">
    <property type="component" value="Unassembled WGS sequence"/>
</dbReference>
<dbReference type="PANTHER" id="PTHR30629:SF2">
    <property type="entry name" value="PROPHAGE INTEGRASE INTS-RELATED"/>
    <property type="match status" value="1"/>
</dbReference>
<dbReference type="Gene3D" id="1.10.443.10">
    <property type="entry name" value="Intergrase catalytic core"/>
    <property type="match status" value="1"/>
</dbReference>
<organism evidence="7 8">
    <name type="scientific">Vibrio quintilis</name>
    <dbReference type="NCBI Taxonomy" id="1117707"/>
    <lineage>
        <taxon>Bacteria</taxon>
        <taxon>Pseudomonadati</taxon>
        <taxon>Pseudomonadota</taxon>
        <taxon>Gammaproteobacteria</taxon>
        <taxon>Vibrionales</taxon>
        <taxon>Vibrionaceae</taxon>
        <taxon>Vibrio</taxon>
    </lineage>
</organism>
<feature type="domain" description="Integrase DNA-binding" evidence="6">
    <location>
        <begin position="12"/>
        <end position="105"/>
    </location>
</feature>
<dbReference type="InterPro" id="IPR011010">
    <property type="entry name" value="DNA_brk_join_enz"/>
</dbReference>
<accession>A0A1M7Z0R6</accession>
<comment type="similarity">
    <text evidence="1">Belongs to the 'phage' integrase family.</text>
</comment>
<keyword evidence="8" id="KW-1185">Reference proteome</keyword>
<dbReference type="STRING" id="1117707.VQ7734_04300"/>
<dbReference type="InterPro" id="IPR013762">
    <property type="entry name" value="Integrase-like_cat_sf"/>
</dbReference>
<reference evidence="8" key="1">
    <citation type="submission" date="2016-12" db="EMBL/GenBank/DDBJ databases">
        <authorList>
            <person name="Rodrigo-Torres L."/>
            <person name="Arahal R.D."/>
            <person name="Lucena T."/>
        </authorList>
    </citation>
    <scope>NUCLEOTIDE SEQUENCE [LARGE SCALE GENOMIC DNA]</scope>
</reference>
<keyword evidence="4" id="KW-0233">DNA recombination</keyword>
<evidence type="ECO:0000256" key="1">
    <source>
        <dbReference type="ARBA" id="ARBA00008857"/>
    </source>
</evidence>
<dbReference type="SUPFAM" id="SSF56349">
    <property type="entry name" value="DNA breaking-rejoining enzymes"/>
    <property type="match status" value="1"/>
</dbReference>
<dbReference type="GO" id="GO:0003677">
    <property type="term" value="F:DNA binding"/>
    <property type="evidence" value="ECO:0007669"/>
    <property type="project" value="UniProtKB-KW"/>
</dbReference>
<dbReference type="InterPro" id="IPR038488">
    <property type="entry name" value="Integrase_DNA-bd_sf"/>
</dbReference>
<dbReference type="InterPro" id="IPR050808">
    <property type="entry name" value="Phage_Integrase"/>
</dbReference>
<evidence type="ECO:0000256" key="4">
    <source>
        <dbReference type="ARBA" id="ARBA00023172"/>
    </source>
</evidence>
<dbReference type="PANTHER" id="PTHR30629">
    <property type="entry name" value="PROPHAGE INTEGRASE"/>
    <property type="match status" value="1"/>
</dbReference>